<dbReference type="InterPro" id="IPR046030">
    <property type="entry name" value="DUF5988"/>
</dbReference>
<accession>A0A495QA47</accession>
<sequence>MDGPSDSVTHDAAVDILLTGGPADIPETVRMRREVITDRKIKIRHRAGYEHFEKSDTESRDGDPGPVVFRWIMRTSIAE</sequence>
<keyword evidence="2" id="KW-1185">Reference proteome</keyword>
<protein>
    <submittedName>
        <fullName evidence="1">Uncharacterized protein</fullName>
    </submittedName>
</protein>
<dbReference type="EMBL" id="RBWU01000008">
    <property type="protein sequence ID" value="RKS68184.1"/>
    <property type="molecule type" value="Genomic_DNA"/>
</dbReference>
<evidence type="ECO:0000313" key="1">
    <source>
        <dbReference type="EMBL" id="RKS68184.1"/>
    </source>
</evidence>
<dbReference type="Pfam" id="PF19450">
    <property type="entry name" value="DUF5988"/>
    <property type="match status" value="1"/>
</dbReference>
<name>A0A495QA47_9ACTN</name>
<dbReference type="AlphaFoldDB" id="A0A495QA47"/>
<gene>
    <name evidence="1" type="ORF">BZB76_6432</name>
</gene>
<dbReference type="OrthoDB" id="3402203at2"/>
<evidence type="ECO:0000313" key="2">
    <source>
        <dbReference type="Proteomes" id="UP000274601"/>
    </source>
</evidence>
<organism evidence="1 2">
    <name type="scientific">Actinomadura pelletieri DSM 43383</name>
    <dbReference type="NCBI Taxonomy" id="1120940"/>
    <lineage>
        <taxon>Bacteria</taxon>
        <taxon>Bacillati</taxon>
        <taxon>Actinomycetota</taxon>
        <taxon>Actinomycetes</taxon>
        <taxon>Streptosporangiales</taxon>
        <taxon>Thermomonosporaceae</taxon>
        <taxon>Actinomadura</taxon>
    </lineage>
</organism>
<proteinExistence type="predicted"/>
<comment type="caution">
    <text evidence="1">The sequence shown here is derived from an EMBL/GenBank/DDBJ whole genome shotgun (WGS) entry which is preliminary data.</text>
</comment>
<reference evidence="1 2" key="1">
    <citation type="submission" date="2018-10" db="EMBL/GenBank/DDBJ databases">
        <title>Genomic Encyclopedia of Archaeal and Bacterial Type Strains, Phase II (KMG-II): from individual species to whole genera.</title>
        <authorList>
            <person name="Goeker M."/>
        </authorList>
    </citation>
    <scope>NUCLEOTIDE SEQUENCE [LARGE SCALE GENOMIC DNA]</scope>
    <source>
        <strain evidence="1 2">DSM 43383</strain>
    </source>
</reference>
<dbReference type="Proteomes" id="UP000274601">
    <property type="component" value="Unassembled WGS sequence"/>
</dbReference>